<feature type="region of interest" description="Disordered" evidence="4">
    <location>
        <begin position="38"/>
        <end position="196"/>
    </location>
</feature>
<evidence type="ECO:0008006" key="7">
    <source>
        <dbReference type="Google" id="ProtNLM"/>
    </source>
</evidence>
<dbReference type="SMART" id="SM00028">
    <property type="entry name" value="TPR"/>
    <property type="match status" value="23"/>
</dbReference>
<dbReference type="Pfam" id="PF13432">
    <property type="entry name" value="TPR_16"/>
    <property type="match status" value="2"/>
</dbReference>
<feature type="region of interest" description="Disordered" evidence="4">
    <location>
        <begin position="717"/>
        <end position="771"/>
    </location>
</feature>
<feature type="repeat" description="TPR" evidence="3">
    <location>
        <begin position="1059"/>
        <end position="1092"/>
    </location>
</feature>
<feature type="region of interest" description="Disordered" evidence="4">
    <location>
        <begin position="899"/>
        <end position="923"/>
    </location>
</feature>
<feature type="compositionally biased region" description="Basic and acidic residues" evidence="4">
    <location>
        <begin position="169"/>
        <end position="180"/>
    </location>
</feature>
<dbReference type="EMBL" id="JADWDJ010000019">
    <property type="protein sequence ID" value="KAG5265576.1"/>
    <property type="molecule type" value="Genomic_DNA"/>
</dbReference>
<keyword evidence="6" id="KW-1185">Reference proteome</keyword>
<dbReference type="Proteomes" id="UP000823561">
    <property type="component" value="Chromosome 19"/>
</dbReference>
<feature type="repeat" description="TPR" evidence="3">
    <location>
        <begin position="1473"/>
        <end position="1506"/>
    </location>
</feature>
<evidence type="ECO:0000313" key="5">
    <source>
        <dbReference type="EMBL" id="KAG5265576.1"/>
    </source>
</evidence>
<feature type="repeat" description="TPR" evidence="3">
    <location>
        <begin position="1751"/>
        <end position="1784"/>
    </location>
</feature>
<dbReference type="Gene3D" id="1.25.40.10">
    <property type="entry name" value="Tetratricopeptide repeat domain"/>
    <property type="match status" value="10"/>
</dbReference>
<feature type="compositionally biased region" description="Basic residues" evidence="4">
    <location>
        <begin position="238"/>
        <end position="250"/>
    </location>
</feature>
<dbReference type="PANTHER" id="PTHR44858:SF1">
    <property type="entry name" value="UDP-N-ACETYLGLUCOSAMINE--PEPTIDE N-ACETYLGLUCOSAMINYLTRANSFERASE SPINDLY-RELATED"/>
    <property type="match status" value="1"/>
</dbReference>
<organism evidence="5 6">
    <name type="scientific">Alosa alosa</name>
    <name type="common">allis shad</name>
    <dbReference type="NCBI Taxonomy" id="278164"/>
    <lineage>
        <taxon>Eukaryota</taxon>
        <taxon>Metazoa</taxon>
        <taxon>Chordata</taxon>
        <taxon>Craniata</taxon>
        <taxon>Vertebrata</taxon>
        <taxon>Euteleostomi</taxon>
        <taxon>Actinopterygii</taxon>
        <taxon>Neopterygii</taxon>
        <taxon>Teleostei</taxon>
        <taxon>Clupei</taxon>
        <taxon>Clupeiformes</taxon>
        <taxon>Clupeoidei</taxon>
        <taxon>Clupeidae</taxon>
        <taxon>Alosa</taxon>
    </lineage>
</organism>
<feature type="repeat" description="TPR" evidence="3">
    <location>
        <begin position="1853"/>
        <end position="1886"/>
    </location>
</feature>
<feature type="repeat" description="TPR" evidence="3">
    <location>
        <begin position="1819"/>
        <end position="1852"/>
    </location>
</feature>
<dbReference type="PROSITE" id="PS50293">
    <property type="entry name" value="TPR_REGION"/>
    <property type="match status" value="2"/>
</dbReference>
<feature type="region of interest" description="Disordered" evidence="4">
    <location>
        <begin position="216"/>
        <end position="271"/>
    </location>
</feature>
<evidence type="ECO:0000256" key="3">
    <source>
        <dbReference type="PROSITE-ProRule" id="PRU00339"/>
    </source>
</evidence>
<gene>
    <name evidence="5" type="ORF">AALO_G00244020</name>
</gene>
<feature type="repeat" description="TPR" evidence="3">
    <location>
        <begin position="1127"/>
        <end position="1160"/>
    </location>
</feature>
<feature type="repeat" description="TPR" evidence="3">
    <location>
        <begin position="1612"/>
        <end position="1645"/>
    </location>
</feature>
<feature type="repeat" description="TPR" evidence="3">
    <location>
        <begin position="1785"/>
        <end position="1818"/>
    </location>
</feature>
<feature type="repeat" description="TPR" evidence="3">
    <location>
        <begin position="1406"/>
        <end position="1439"/>
    </location>
</feature>
<feature type="compositionally biased region" description="Low complexity" evidence="4">
    <location>
        <begin position="216"/>
        <end position="230"/>
    </location>
</feature>
<feature type="region of interest" description="Disordered" evidence="4">
    <location>
        <begin position="667"/>
        <end position="703"/>
    </location>
</feature>
<dbReference type="PANTHER" id="PTHR44858">
    <property type="entry name" value="TETRATRICOPEPTIDE REPEAT PROTEIN 6"/>
    <property type="match status" value="1"/>
</dbReference>
<protein>
    <recommendedName>
        <fullName evidence="7">Tetratricopeptide repeat protein 6</fullName>
    </recommendedName>
</protein>
<dbReference type="SUPFAM" id="SSF48452">
    <property type="entry name" value="TPR-like"/>
    <property type="match status" value="6"/>
</dbReference>
<dbReference type="InterPro" id="IPR050498">
    <property type="entry name" value="Ycf3"/>
</dbReference>
<feature type="compositionally biased region" description="Low complexity" evidence="4">
    <location>
        <begin position="101"/>
        <end position="122"/>
    </location>
</feature>
<feature type="repeat" description="TPR" evidence="3">
    <location>
        <begin position="1578"/>
        <end position="1611"/>
    </location>
</feature>
<evidence type="ECO:0000313" key="6">
    <source>
        <dbReference type="Proteomes" id="UP000823561"/>
    </source>
</evidence>
<evidence type="ECO:0000256" key="4">
    <source>
        <dbReference type="SAM" id="MobiDB-lite"/>
    </source>
</evidence>
<feature type="repeat" description="TPR" evidence="3">
    <location>
        <begin position="957"/>
        <end position="990"/>
    </location>
</feature>
<comment type="caution">
    <text evidence="5">The sequence shown here is derived from an EMBL/GenBank/DDBJ whole genome shotgun (WGS) entry which is preliminary data.</text>
</comment>
<feature type="region of interest" description="Disordered" evidence="4">
    <location>
        <begin position="351"/>
        <end position="386"/>
    </location>
</feature>
<dbReference type="InterPro" id="IPR019734">
    <property type="entry name" value="TPR_rpt"/>
</dbReference>
<dbReference type="Pfam" id="PF00515">
    <property type="entry name" value="TPR_1"/>
    <property type="match status" value="1"/>
</dbReference>
<evidence type="ECO:0000256" key="2">
    <source>
        <dbReference type="ARBA" id="ARBA00022803"/>
    </source>
</evidence>
<accession>A0AAV6FV16</accession>
<dbReference type="PROSITE" id="PS50005">
    <property type="entry name" value="TPR"/>
    <property type="match status" value="11"/>
</dbReference>
<name>A0AAV6FV16_9TELE</name>
<proteinExistence type="predicted"/>
<keyword evidence="2 3" id="KW-0802">TPR repeat</keyword>
<feature type="compositionally biased region" description="Polar residues" evidence="4">
    <location>
        <begin position="672"/>
        <end position="696"/>
    </location>
</feature>
<dbReference type="Pfam" id="PF13181">
    <property type="entry name" value="TPR_8"/>
    <property type="match status" value="4"/>
</dbReference>
<reference evidence="5" key="1">
    <citation type="submission" date="2020-10" db="EMBL/GenBank/DDBJ databases">
        <title>Chromosome-scale genome assembly of the Allis shad, Alosa alosa.</title>
        <authorList>
            <person name="Margot Z."/>
            <person name="Christophe K."/>
            <person name="Cabau C."/>
            <person name="Louis A."/>
            <person name="Berthelot C."/>
            <person name="Parey E."/>
            <person name="Roest Crollius H."/>
            <person name="Montfort J."/>
            <person name="Robinson-Rechavi M."/>
            <person name="Bucao C."/>
            <person name="Bouchez O."/>
            <person name="Gislard M."/>
            <person name="Lluch J."/>
            <person name="Milhes M."/>
            <person name="Lampietro C."/>
            <person name="Lopez Roques C."/>
            <person name="Donnadieu C."/>
            <person name="Braasch I."/>
            <person name="Desvignes T."/>
            <person name="Postlethwait J."/>
            <person name="Bobe J."/>
            <person name="Guiguen Y."/>
        </authorList>
    </citation>
    <scope>NUCLEOTIDE SEQUENCE</scope>
    <source>
        <strain evidence="5">M-15738</strain>
        <tissue evidence="5">Blood</tissue>
    </source>
</reference>
<keyword evidence="1" id="KW-0677">Repeat</keyword>
<feature type="compositionally biased region" description="Low complexity" evidence="4">
    <location>
        <begin position="723"/>
        <end position="760"/>
    </location>
</feature>
<evidence type="ECO:0000256" key="1">
    <source>
        <dbReference type="ARBA" id="ARBA00022737"/>
    </source>
</evidence>
<sequence>MPSKKVILKPYDELRMKRDVEVLLKKSKMEYQQIKAKRLQEKSRPTSLTLPSDCCHWQGSDQLPVTSEGADHASPKPLEPQSLMSPGFMEFRADLLPSPPSSALLPDKQMSVSPSQESPPQSTGEERASKNPLVNAPDSPVVFKPAIAQLAGTTKAVSMSQRPQPPPKPRSERPPTEAKGRKTHIRSVQALAPGTRVAKAYTSRHLFQRDSLTLSSDNLSESNSSDDSSSGQSARAHREVKRRKRRRARPARSPESDKTPLGQKTKGPIIPHSVKSATELLEEARNIAGREVESQEEATAKTLVRTCRRTVDEIIVSLQSGTVAFSASGNMIKELMKQVLGDDYFADNEEESSTYEANDVGKSDRPTPPAEPLGSHVKYSPSSPPVVCGPIQRSPTRTFTSSHIVPMGVFKMDGIPEQPDLKLTEDVSMDGLEAKGETFPLMRRPPRVPLFPSNIQGLAHLATWAPKTDTEEYKTIHHLCTTPASQVLPVELQLVSRVCHTSSQLNAIPQTLQQRAALKHSSEQLDAHRIVSQGIPLEALLDTEQEDCVSHLDPENSLALSDWKRIAEYYVERPRILMHGHATPMCEREMKMFWSPAPPKFGCAPIFLKDKLFPKYQAARSGLYGDEFLCELEELAEAPSGSLHAVEQHGTSVENVLCQKSNSMVELRADESTQPEGSTTAQLQRPRSAPLLSTGTEDPAGLRIRADFSPITTELEGMRQHRQPQATRETQQQQQQQLQQQQQARDPPPAQAQAQQAEASQRSDKKAEETLGSAPHLVQAQNHHLGARGRVLLDARRGKASKAGRKLRPAKLAEVLSELKEKPRTLLRSESVGHLPQRGLCRGQPGSLMRWPSLPTQLDFQSFASERGGIAPEVAPREWVRDIWDAWFDELFPPLAESDKHGAAIGGDQTESPEEETRELEKEDLSLKLADRDAVADLQAKVEALSQAMAQQTAASAFDMCRRGALYKKLGLLNQALEDLDQAISLEPGLLNAYWHRHSIYLLRNDHSSALQDLNFIIKHNKKHADAFQSRAEIFRATGQHFLAIINYTHAIRCRPGDDEMYFRRAQMYMQTDEIVLAMEDYVKTHTMNPKRTDALMIHGQHYFRNSNLLVALTDFTSVLWQEPGNAKARTCRGQIYAKLGQFYNAVEDFSLAVHLNPNDWLAFYHRGCLLRKRQPETALRDLSTSVLINDGQENFSALLHRGLVYCDLKLWKQALADFEAVVKLDSSRAIAHVNLGLIYMLKMDQHHEAIQMFTNALKVNPTYYRAYICRAKAFHIVGNLKRALKDLTCATHIKPDAQQLYILRAQYLCDMGLFSLATRCIQYAAEMNQALGTSPLQQAAVQSFLGNNDKAIACLTHAVGESRLPVIILQGKTQMKASLFPEAVESFKKALLILEGQQVMSSEAAQIYHLMGMCYMAQDLLHQACDAFSNAVKINPDYAEAYHQRGLCRMRLNQSKSVQDLNRALSLNPNFFQVYLSRATFYGSRGRYSKAILNCNEAIKVQPNSVRAYLYRGAFKYFLKVYQGAVEDLTTVIKLANTCSFAYYNRAVCYHQMKEYELALRDYSIVLLLPEQREISLKVLINRGLLYVELNDHHNALADFIKASERKPKDSAIHHALGVYHHRLGQLKEAVEAYTEAMRLSPFSLDAYVGRGSVYMDYGHAQANKQAQRDFLSALHLNPLCLNARICLGYNFQVFGCFQKAWNQFTIALEISPSSWAAYEGRAVVSLQMGNLYAAFQDISKALRHNPLHDQLLTNRGVISQYLGDKSTAMKDYQKAICVNPSYSLAYFNAANLYFFNRQFEQALEYYSKAIELDPGDESAVLNRAITLTLLRKVPEALQDFTLALQLNPHSSHVYLNRANLYCSLRRYRSAERDLTQAIELQPSDALLYKLRADVRGHLGLTQEALQDYGTALELQEAEESGARPR</sequence>
<dbReference type="InterPro" id="IPR011990">
    <property type="entry name" value="TPR-like_helical_dom_sf"/>
</dbReference>